<reference evidence="2" key="2">
    <citation type="submission" date="2017-12" db="EMBL/GenBank/DDBJ databases">
        <title>Genome sequence of the Bar-tailed Godwit (Limosa lapponica baueri).</title>
        <authorList>
            <person name="Lima N.C.B."/>
            <person name="Parody-Merino A.M."/>
            <person name="Battley P.F."/>
            <person name="Fidler A.E."/>
            <person name="Prosdocimi F."/>
        </authorList>
    </citation>
    <scope>NUCLEOTIDE SEQUENCE [LARGE SCALE GENOMIC DNA]</scope>
</reference>
<protein>
    <submittedName>
        <fullName evidence="1">Rna-directed dna polymerase from mobile element jockey-like</fullName>
    </submittedName>
</protein>
<accession>A0A2I0TS82</accession>
<sequence length="68" mass="7687">MEMIQDSQHGFTRGRSCLTNLAAFYDRVTRPVDKGRPTDVIYLDFSKAFDTVSHNILLAKLEGYGFDG</sequence>
<keyword evidence="1" id="KW-0548">Nucleotidyltransferase</keyword>
<keyword evidence="2" id="KW-1185">Reference proteome</keyword>
<keyword evidence="1" id="KW-0808">Transferase</keyword>
<evidence type="ECO:0000313" key="2">
    <source>
        <dbReference type="Proteomes" id="UP000233556"/>
    </source>
</evidence>
<dbReference type="EMBL" id="KZ507525">
    <property type="protein sequence ID" value="PKU36652.1"/>
    <property type="molecule type" value="Genomic_DNA"/>
</dbReference>
<gene>
    <name evidence="1" type="ORF">llap_13044</name>
</gene>
<dbReference type="AlphaFoldDB" id="A0A2I0TS82"/>
<dbReference type="OrthoDB" id="9215396at2759"/>
<evidence type="ECO:0000313" key="1">
    <source>
        <dbReference type="EMBL" id="PKU36652.1"/>
    </source>
</evidence>
<name>A0A2I0TS82_LIMLA</name>
<proteinExistence type="predicted"/>
<reference evidence="2" key="1">
    <citation type="submission" date="2017-11" db="EMBL/GenBank/DDBJ databases">
        <authorList>
            <person name="Lima N.C."/>
            <person name="Parody-Merino A.M."/>
            <person name="Battley P.F."/>
            <person name="Fidler A.E."/>
            <person name="Prosdocimi F."/>
        </authorList>
    </citation>
    <scope>NUCLEOTIDE SEQUENCE [LARGE SCALE GENOMIC DNA]</scope>
</reference>
<dbReference type="GO" id="GO:0003964">
    <property type="term" value="F:RNA-directed DNA polymerase activity"/>
    <property type="evidence" value="ECO:0007669"/>
    <property type="project" value="UniProtKB-KW"/>
</dbReference>
<keyword evidence="1" id="KW-0695">RNA-directed DNA polymerase</keyword>
<dbReference type="PANTHER" id="PTHR33332">
    <property type="entry name" value="REVERSE TRANSCRIPTASE DOMAIN-CONTAINING PROTEIN"/>
    <property type="match status" value="1"/>
</dbReference>
<organism evidence="1 2">
    <name type="scientific">Limosa lapponica baueri</name>
    <dbReference type="NCBI Taxonomy" id="1758121"/>
    <lineage>
        <taxon>Eukaryota</taxon>
        <taxon>Metazoa</taxon>
        <taxon>Chordata</taxon>
        <taxon>Craniata</taxon>
        <taxon>Vertebrata</taxon>
        <taxon>Euteleostomi</taxon>
        <taxon>Archelosauria</taxon>
        <taxon>Archosauria</taxon>
        <taxon>Dinosauria</taxon>
        <taxon>Saurischia</taxon>
        <taxon>Theropoda</taxon>
        <taxon>Coelurosauria</taxon>
        <taxon>Aves</taxon>
        <taxon>Neognathae</taxon>
        <taxon>Neoaves</taxon>
        <taxon>Charadriiformes</taxon>
        <taxon>Scolopacidae</taxon>
        <taxon>Limosa</taxon>
    </lineage>
</organism>
<dbReference type="Proteomes" id="UP000233556">
    <property type="component" value="Unassembled WGS sequence"/>
</dbReference>